<gene>
    <name evidence="3" type="ORF">S01H1_74444</name>
</gene>
<organism evidence="3">
    <name type="scientific">marine sediment metagenome</name>
    <dbReference type="NCBI Taxonomy" id="412755"/>
    <lineage>
        <taxon>unclassified sequences</taxon>
        <taxon>metagenomes</taxon>
        <taxon>ecological metagenomes</taxon>
    </lineage>
</organism>
<protein>
    <submittedName>
        <fullName evidence="3">Uncharacterized protein</fullName>
    </submittedName>
</protein>
<proteinExistence type="predicted"/>
<name>X0X1A5_9ZZZZ</name>
<keyword evidence="2" id="KW-1133">Transmembrane helix</keyword>
<keyword evidence="2" id="KW-0472">Membrane</keyword>
<feature type="transmembrane region" description="Helical" evidence="2">
    <location>
        <begin position="6"/>
        <end position="22"/>
    </location>
</feature>
<sequence>MESSDYVWVFIMLICVVGIIKGRSPNNPPVQAAPVNQIDPEEFANHV</sequence>
<evidence type="ECO:0000256" key="1">
    <source>
        <dbReference type="SAM" id="MobiDB-lite"/>
    </source>
</evidence>
<feature type="region of interest" description="Disordered" evidence="1">
    <location>
        <begin position="24"/>
        <end position="47"/>
    </location>
</feature>
<evidence type="ECO:0000313" key="3">
    <source>
        <dbReference type="EMBL" id="GAG36949.1"/>
    </source>
</evidence>
<keyword evidence="2" id="KW-0812">Transmembrane</keyword>
<comment type="caution">
    <text evidence="3">The sequence shown here is derived from an EMBL/GenBank/DDBJ whole genome shotgun (WGS) entry which is preliminary data.</text>
</comment>
<accession>X0X1A5</accession>
<evidence type="ECO:0000256" key="2">
    <source>
        <dbReference type="SAM" id="Phobius"/>
    </source>
</evidence>
<reference evidence="3" key="1">
    <citation type="journal article" date="2014" name="Front. Microbiol.">
        <title>High frequency of phylogenetically diverse reductive dehalogenase-homologous genes in deep subseafloor sedimentary metagenomes.</title>
        <authorList>
            <person name="Kawai M."/>
            <person name="Futagami T."/>
            <person name="Toyoda A."/>
            <person name="Takaki Y."/>
            <person name="Nishi S."/>
            <person name="Hori S."/>
            <person name="Arai W."/>
            <person name="Tsubouchi T."/>
            <person name="Morono Y."/>
            <person name="Uchiyama I."/>
            <person name="Ito T."/>
            <person name="Fujiyama A."/>
            <person name="Inagaki F."/>
            <person name="Takami H."/>
        </authorList>
    </citation>
    <scope>NUCLEOTIDE SEQUENCE</scope>
    <source>
        <strain evidence="3">Expedition CK06-06</strain>
    </source>
</reference>
<dbReference type="AlphaFoldDB" id="X0X1A5"/>
<dbReference type="EMBL" id="BARS01049807">
    <property type="protein sequence ID" value="GAG36949.1"/>
    <property type="molecule type" value="Genomic_DNA"/>
</dbReference>